<evidence type="ECO:0000256" key="14">
    <source>
        <dbReference type="SAM" id="Phobius"/>
    </source>
</evidence>
<evidence type="ECO:0000256" key="7">
    <source>
        <dbReference type="ARBA" id="ARBA00022692"/>
    </source>
</evidence>
<comment type="caution">
    <text evidence="17">The sequence shown here is derived from an EMBL/GenBank/DDBJ whole genome shotgun (WGS) entry which is preliminary data.</text>
</comment>
<evidence type="ECO:0000256" key="2">
    <source>
        <dbReference type="ARBA" id="ARBA00004651"/>
    </source>
</evidence>
<keyword evidence="11 14" id="KW-1133">Transmembrane helix</keyword>
<evidence type="ECO:0000256" key="3">
    <source>
        <dbReference type="ARBA" id="ARBA00012438"/>
    </source>
</evidence>
<dbReference type="InterPro" id="IPR004358">
    <property type="entry name" value="Sig_transdc_His_kin-like_C"/>
</dbReference>
<dbReference type="SUPFAM" id="SSF158472">
    <property type="entry name" value="HAMP domain-like"/>
    <property type="match status" value="1"/>
</dbReference>
<evidence type="ECO:0000259" key="15">
    <source>
        <dbReference type="PROSITE" id="PS50109"/>
    </source>
</evidence>
<evidence type="ECO:0000256" key="4">
    <source>
        <dbReference type="ARBA" id="ARBA00022475"/>
    </source>
</evidence>
<dbReference type="GO" id="GO:0005524">
    <property type="term" value="F:ATP binding"/>
    <property type="evidence" value="ECO:0007669"/>
    <property type="project" value="UniProtKB-KW"/>
</dbReference>
<dbReference type="InterPro" id="IPR036890">
    <property type="entry name" value="HATPase_C_sf"/>
</dbReference>
<dbReference type="InterPro" id="IPR050398">
    <property type="entry name" value="HssS/ArlS-like"/>
</dbReference>
<feature type="domain" description="Histidine kinase" evidence="15">
    <location>
        <begin position="240"/>
        <end position="454"/>
    </location>
</feature>
<dbReference type="Gene3D" id="3.30.565.10">
    <property type="entry name" value="Histidine kinase-like ATPase, C-terminal domain"/>
    <property type="match status" value="1"/>
</dbReference>
<evidence type="ECO:0000259" key="16">
    <source>
        <dbReference type="PROSITE" id="PS50885"/>
    </source>
</evidence>
<feature type="domain" description="HAMP" evidence="16">
    <location>
        <begin position="180"/>
        <end position="232"/>
    </location>
</feature>
<dbReference type="CDD" id="cd06225">
    <property type="entry name" value="HAMP"/>
    <property type="match status" value="1"/>
</dbReference>
<dbReference type="PROSITE" id="PS50109">
    <property type="entry name" value="HIS_KIN"/>
    <property type="match status" value="1"/>
</dbReference>
<keyword evidence="8" id="KW-0547">Nucleotide-binding</keyword>
<evidence type="ECO:0000256" key="13">
    <source>
        <dbReference type="ARBA" id="ARBA00023136"/>
    </source>
</evidence>
<dbReference type="Pfam" id="PF00512">
    <property type="entry name" value="HisKA"/>
    <property type="match status" value="1"/>
</dbReference>
<keyword evidence="10 17" id="KW-0067">ATP-binding</keyword>
<accession>A0ABV9NV59</accession>
<dbReference type="PROSITE" id="PS50885">
    <property type="entry name" value="HAMP"/>
    <property type="match status" value="1"/>
</dbReference>
<dbReference type="InterPro" id="IPR003660">
    <property type="entry name" value="HAMP_dom"/>
</dbReference>
<evidence type="ECO:0000256" key="12">
    <source>
        <dbReference type="ARBA" id="ARBA00023012"/>
    </source>
</evidence>
<comment type="catalytic activity">
    <reaction evidence="1">
        <text>ATP + protein L-histidine = ADP + protein N-phospho-L-histidine.</text>
        <dbReference type="EC" id="2.7.13.3"/>
    </reaction>
</comment>
<dbReference type="Pfam" id="PF02518">
    <property type="entry name" value="HATPase_c"/>
    <property type="match status" value="1"/>
</dbReference>
<feature type="transmembrane region" description="Helical" evidence="14">
    <location>
        <begin position="156"/>
        <end position="178"/>
    </location>
</feature>
<dbReference type="Gene3D" id="1.10.287.130">
    <property type="match status" value="1"/>
</dbReference>
<keyword evidence="5" id="KW-0597">Phosphoprotein</keyword>
<dbReference type="CDD" id="cd00082">
    <property type="entry name" value="HisKA"/>
    <property type="match status" value="1"/>
</dbReference>
<dbReference type="SUPFAM" id="SSF55874">
    <property type="entry name" value="ATPase domain of HSP90 chaperone/DNA topoisomerase II/histidine kinase"/>
    <property type="match status" value="1"/>
</dbReference>
<keyword evidence="6" id="KW-0808">Transferase</keyword>
<dbReference type="Gene3D" id="6.10.340.10">
    <property type="match status" value="1"/>
</dbReference>
<dbReference type="PANTHER" id="PTHR45528">
    <property type="entry name" value="SENSOR HISTIDINE KINASE CPXA"/>
    <property type="match status" value="1"/>
</dbReference>
<dbReference type="InterPro" id="IPR003661">
    <property type="entry name" value="HisK_dim/P_dom"/>
</dbReference>
<dbReference type="PRINTS" id="PR00344">
    <property type="entry name" value="BCTRLSENSOR"/>
</dbReference>
<evidence type="ECO:0000256" key="8">
    <source>
        <dbReference type="ARBA" id="ARBA00022741"/>
    </source>
</evidence>
<comment type="subcellular location">
    <subcellularLocation>
        <location evidence="2">Cell membrane</location>
        <topology evidence="2">Multi-pass membrane protein</topology>
    </subcellularLocation>
</comment>
<gene>
    <name evidence="17" type="ORF">ACFO4L_05525</name>
</gene>
<protein>
    <recommendedName>
        <fullName evidence="3">histidine kinase</fullName>
        <ecNumber evidence="3">2.7.13.3</ecNumber>
    </recommendedName>
</protein>
<evidence type="ECO:0000256" key="1">
    <source>
        <dbReference type="ARBA" id="ARBA00000085"/>
    </source>
</evidence>
<proteinExistence type="predicted"/>
<evidence type="ECO:0000256" key="5">
    <source>
        <dbReference type="ARBA" id="ARBA00022553"/>
    </source>
</evidence>
<reference evidence="18" key="1">
    <citation type="journal article" date="2019" name="Int. J. Syst. Evol. Microbiol.">
        <title>The Global Catalogue of Microorganisms (GCM) 10K type strain sequencing project: providing services to taxonomists for standard genome sequencing and annotation.</title>
        <authorList>
            <consortium name="The Broad Institute Genomics Platform"/>
            <consortium name="The Broad Institute Genome Sequencing Center for Infectious Disease"/>
            <person name="Wu L."/>
            <person name="Ma J."/>
        </authorList>
    </citation>
    <scope>NUCLEOTIDE SEQUENCE [LARGE SCALE GENOMIC DNA]</scope>
    <source>
        <strain evidence="18">JCM 12165</strain>
    </source>
</reference>
<dbReference type="InterPro" id="IPR003594">
    <property type="entry name" value="HATPase_dom"/>
</dbReference>
<name>A0ABV9NV59_9BACI</name>
<dbReference type="SMART" id="SM00304">
    <property type="entry name" value="HAMP"/>
    <property type="match status" value="1"/>
</dbReference>
<keyword evidence="12" id="KW-0902">Two-component regulatory system</keyword>
<dbReference type="CDD" id="cd00075">
    <property type="entry name" value="HATPase"/>
    <property type="match status" value="1"/>
</dbReference>
<evidence type="ECO:0000256" key="9">
    <source>
        <dbReference type="ARBA" id="ARBA00022777"/>
    </source>
</evidence>
<dbReference type="SUPFAM" id="SSF47384">
    <property type="entry name" value="Homodimeric domain of signal transducing histidine kinase"/>
    <property type="match status" value="1"/>
</dbReference>
<keyword evidence="13 14" id="KW-0472">Membrane</keyword>
<dbReference type="EMBL" id="JBHSGK010000004">
    <property type="protein sequence ID" value="MFC4736042.1"/>
    <property type="molecule type" value="Genomic_DNA"/>
</dbReference>
<sequence>MKLSLRIALLFFSAILLLLLIMGAAFYELSRQFYEDRLLHDVSDRMTAHGRVLEQDDHDGAFAHIQTMEEAQGEVVFVQFSADGEALRSSDRLTPADTARYWDWIEQSDSEAAITEASTHNEPHVYAYHAFETDRAEGYLFVDQASGEFAATRETLIYLTGIIMLLGLLLAGGLTILLTRWITTPLNQIRSVSSRIANGDFTSELAWKRTDEIGDLSRSIDQMAGRLAAYQASRKRLLANISHDLRTPLTYVKGYSSLLKEKLAADERKQAEVIHREAARMEKLVTDIVDLTKMEDGALSVKPDTIQLCSFLHEIARHHQLLAEETGHRVHVICQKDSTIYADPARLEQALFNLFQNAVRYTPAGTAITWEINCDENRSFILLQDEGPGIQPEKLPHIWDRFYRADEARSSAVPGSGLGLAIVRQIVLASGGQVAAGNRNDRGAWFRIELPSLTN</sequence>
<keyword evidence="18" id="KW-1185">Reference proteome</keyword>
<keyword evidence="4" id="KW-1003">Cell membrane</keyword>
<keyword evidence="9" id="KW-0418">Kinase</keyword>
<evidence type="ECO:0000313" key="17">
    <source>
        <dbReference type="EMBL" id="MFC4736042.1"/>
    </source>
</evidence>
<dbReference type="InterPro" id="IPR005467">
    <property type="entry name" value="His_kinase_dom"/>
</dbReference>
<organism evidence="17 18">
    <name type="scientific">Bacillus daqingensis</name>
    <dbReference type="NCBI Taxonomy" id="872396"/>
    <lineage>
        <taxon>Bacteria</taxon>
        <taxon>Bacillati</taxon>
        <taxon>Bacillota</taxon>
        <taxon>Bacilli</taxon>
        <taxon>Bacillales</taxon>
        <taxon>Bacillaceae</taxon>
        <taxon>Bacillus</taxon>
    </lineage>
</organism>
<dbReference type="EC" id="2.7.13.3" evidence="3"/>
<dbReference type="Proteomes" id="UP001595896">
    <property type="component" value="Unassembled WGS sequence"/>
</dbReference>
<dbReference type="PANTHER" id="PTHR45528:SF1">
    <property type="entry name" value="SENSOR HISTIDINE KINASE CPXA"/>
    <property type="match status" value="1"/>
</dbReference>
<dbReference type="InterPro" id="IPR036097">
    <property type="entry name" value="HisK_dim/P_sf"/>
</dbReference>
<dbReference type="Pfam" id="PF00672">
    <property type="entry name" value="HAMP"/>
    <property type="match status" value="1"/>
</dbReference>
<dbReference type="SMART" id="SM00388">
    <property type="entry name" value="HisKA"/>
    <property type="match status" value="1"/>
</dbReference>
<dbReference type="RefSeq" id="WP_377908701.1">
    <property type="nucleotide sequence ID" value="NZ_JBHSGK010000004.1"/>
</dbReference>
<dbReference type="SMART" id="SM00387">
    <property type="entry name" value="HATPase_c"/>
    <property type="match status" value="1"/>
</dbReference>
<evidence type="ECO:0000256" key="10">
    <source>
        <dbReference type="ARBA" id="ARBA00022840"/>
    </source>
</evidence>
<evidence type="ECO:0000256" key="11">
    <source>
        <dbReference type="ARBA" id="ARBA00022989"/>
    </source>
</evidence>
<evidence type="ECO:0000256" key="6">
    <source>
        <dbReference type="ARBA" id="ARBA00022679"/>
    </source>
</evidence>
<evidence type="ECO:0000313" key="18">
    <source>
        <dbReference type="Proteomes" id="UP001595896"/>
    </source>
</evidence>
<keyword evidence="7 14" id="KW-0812">Transmembrane</keyword>